<dbReference type="Pfam" id="PF11239">
    <property type="entry name" value="DUF3040"/>
    <property type="match status" value="1"/>
</dbReference>
<keyword evidence="4" id="KW-1185">Reference proteome</keyword>
<name>A0ABW6JHG8_STRCE</name>
<comment type="caution">
    <text evidence="3">The sequence shown here is derived from an EMBL/GenBank/DDBJ whole genome shotgun (WGS) entry which is preliminary data.</text>
</comment>
<feature type="region of interest" description="Disordered" evidence="1">
    <location>
        <begin position="1"/>
        <end position="38"/>
    </location>
</feature>
<reference evidence="3 4" key="1">
    <citation type="submission" date="2024-09" db="EMBL/GenBank/DDBJ databases">
        <title>The Natural Products Discovery Center: Release of the First 8490 Sequenced Strains for Exploring Actinobacteria Biosynthetic Diversity.</title>
        <authorList>
            <person name="Kalkreuter E."/>
            <person name="Kautsar S.A."/>
            <person name="Yang D."/>
            <person name="Bader C.D."/>
            <person name="Teijaro C.N."/>
            <person name="Fluegel L."/>
            <person name="Davis C.M."/>
            <person name="Simpson J.R."/>
            <person name="Lauterbach L."/>
            <person name="Steele A.D."/>
            <person name="Gui C."/>
            <person name="Meng S."/>
            <person name="Li G."/>
            <person name="Viehrig K."/>
            <person name="Ye F."/>
            <person name="Su P."/>
            <person name="Kiefer A.F."/>
            <person name="Nichols A."/>
            <person name="Cepeda A.J."/>
            <person name="Yan W."/>
            <person name="Fan B."/>
            <person name="Jiang Y."/>
            <person name="Adhikari A."/>
            <person name="Zheng C.-J."/>
            <person name="Schuster L."/>
            <person name="Cowan T.M."/>
            <person name="Smanski M.J."/>
            <person name="Chevrette M.G."/>
            <person name="De Carvalho L.P.S."/>
            <person name="Shen B."/>
        </authorList>
    </citation>
    <scope>NUCLEOTIDE SEQUENCE [LARGE SCALE GENOMIC DNA]</scope>
    <source>
        <strain evidence="3 4">NPDC057399</strain>
    </source>
</reference>
<dbReference type="RefSeq" id="WP_210634945.1">
    <property type="nucleotide sequence ID" value="NZ_JBHVBU010000044.1"/>
</dbReference>
<keyword evidence="2" id="KW-0472">Membrane</keyword>
<feature type="transmembrane region" description="Helical" evidence="2">
    <location>
        <begin position="45"/>
        <end position="62"/>
    </location>
</feature>
<keyword evidence="2" id="KW-1133">Transmembrane helix</keyword>
<evidence type="ECO:0000256" key="2">
    <source>
        <dbReference type="SAM" id="Phobius"/>
    </source>
</evidence>
<sequence length="95" mass="10105">MAQPGRIPLRDLEAPMRSDPRFARGLDTGNPGAQPPGYRRRRGRAWALLAFSLAMLVVGMLLPQGLLLASGLVTAGMATHLLAAPHTPDRPGLLS</sequence>
<evidence type="ECO:0000313" key="3">
    <source>
        <dbReference type="EMBL" id="MFE7964816.1"/>
    </source>
</evidence>
<evidence type="ECO:0000256" key="1">
    <source>
        <dbReference type="SAM" id="MobiDB-lite"/>
    </source>
</evidence>
<feature type="compositionally biased region" description="Basic and acidic residues" evidence="1">
    <location>
        <begin position="8"/>
        <end position="24"/>
    </location>
</feature>
<gene>
    <name evidence="3" type="ORF">ACFU0X_17530</name>
</gene>
<dbReference type="Proteomes" id="UP001600650">
    <property type="component" value="Unassembled WGS sequence"/>
</dbReference>
<organism evidence="3 4">
    <name type="scientific">Streptomyces cellulosae</name>
    <dbReference type="NCBI Taxonomy" id="1968"/>
    <lineage>
        <taxon>Bacteria</taxon>
        <taxon>Bacillati</taxon>
        <taxon>Actinomycetota</taxon>
        <taxon>Actinomycetes</taxon>
        <taxon>Kitasatosporales</taxon>
        <taxon>Streptomycetaceae</taxon>
        <taxon>Streptomyces</taxon>
    </lineage>
</organism>
<dbReference type="EMBL" id="JBHVBU010000044">
    <property type="protein sequence ID" value="MFE7964816.1"/>
    <property type="molecule type" value="Genomic_DNA"/>
</dbReference>
<evidence type="ECO:0000313" key="4">
    <source>
        <dbReference type="Proteomes" id="UP001600650"/>
    </source>
</evidence>
<protein>
    <submittedName>
        <fullName evidence="3">DUF3040 domain-containing protein</fullName>
    </submittedName>
</protein>
<keyword evidence="2" id="KW-0812">Transmembrane</keyword>
<proteinExistence type="predicted"/>
<dbReference type="InterPro" id="IPR021401">
    <property type="entry name" value="DUF3040"/>
</dbReference>
<accession>A0ABW6JHG8</accession>